<comment type="caution">
    <text evidence="4">The sequence shown here is derived from an EMBL/GenBank/DDBJ whole genome shotgun (WGS) entry which is preliminary data.</text>
</comment>
<name>A0A940DXY3_9BACT</name>
<evidence type="ECO:0000256" key="1">
    <source>
        <dbReference type="SAM" id="Phobius"/>
    </source>
</evidence>
<dbReference type="AlphaFoldDB" id="A0A940DXY3"/>
<evidence type="ECO:0000313" key="5">
    <source>
        <dbReference type="Proteomes" id="UP000725002"/>
    </source>
</evidence>
<dbReference type="GO" id="GO:0016989">
    <property type="term" value="F:sigma factor antagonist activity"/>
    <property type="evidence" value="ECO:0007669"/>
    <property type="project" value="TreeGrafter"/>
</dbReference>
<feature type="domain" description="Protein FecR C-terminal" evidence="3">
    <location>
        <begin position="251"/>
        <end position="308"/>
    </location>
</feature>
<keyword evidence="1" id="KW-0812">Transmembrane</keyword>
<evidence type="ECO:0000259" key="2">
    <source>
        <dbReference type="Pfam" id="PF04773"/>
    </source>
</evidence>
<dbReference type="InterPro" id="IPR006860">
    <property type="entry name" value="FecR"/>
</dbReference>
<reference evidence="4" key="2">
    <citation type="journal article" date="2021" name="PeerJ">
        <title>Extensive microbial diversity within the chicken gut microbiome revealed by metagenomics and culture.</title>
        <authorList>
            <person name="Gilroy R."/>
            <person name="Ravi A."/>
            <person name="Getino M."/>
            <person name="Pursley I."/>
            <person name="Horton D.L."/>
            <person name="Alikhan N.F."/>
            <person name="Baker D."/>
            <person name="Gharbi K."/>
            <person name="Hall N."/>
            <person name="Watson M."/>
            <person name="Adriaenssens E.M."/>
            <person name="Foster-Nyarko E."/>
            <person name="Jarju S."/>
            <person name="Secka A."/>
            <person name="Antonio M."/>
            <person name="Oren A."/>
            <person name="Chaudhuri R.R."/>
            <person name="La Ragione R."/>
            <person name="Hildebrand F."/>
            <person name="Pallen M.J."/>
        </authorList>
    </citation>
    <scope>NUCLEOTIDE SEQUENCE</scope>
    <source>
        <strain evidence="4">G3-8215</strain>
    </source>
</reference>
<accession>A0A940DXY3</accession>
<dbReference type="EMBL" id="JADILV010000079">
    <property type="protein sequence ID" value="MBO8484566.1"/>
    <property type="molecule type" value="Genomic_DNA"/>
</dbReference>
<keyword evidence="1" id="KW-0472">Membrane</keyword>
<dbReference type="Pfam" id="PF04773">
    <property type="entry name" value="FecR"/>
    <property type="match status" value="1"/>
</dbReference>
<keyword evidence="1" id="KW-1133">Transmembrane helix</keyword>
<dbReference type="Pfam" id="PF16344">
    <property type="entry name" value="FecR_C"/>
    <property type="match status" value="1"/>
</dbReference>
<evidence type="ECO:0000259" key="3">
    <source>
        <dbReference type="Pfam" id="PF16344"/>
    </source>
</evidence>
<dbReference type="Proteomes" id="UP000725002">
    <property type="component" value="Unassembled WGS sequence"/>
</dbReference>
<dbReference type="InterPro" id="IPR032508">
    <property type="entry name" value="FecR_C"/>
</dbReference>
<dbReference type="PANTHER" id="PTHR30273:SF2">
    <property type="entry name" value="PROTEIN FECR"/>
    <property type="match status" value="1"/>
</dbReference>
<dbReference type="PIRSF" id="PIRSF018266">
    <property type="entry name" value="FecR"/>
    <property type="match status" value="1"/>
</dbReference>
<evidence type="ECO:0000313" key="4">
    <source>
        <dbReference type="EMBL" id="MBO8484566.1"/>
    </source>
</evidence>
<feature type="transmembrane region" description="Helical" evidence="1">
    <location>
        <begin position="72"/>
        <end position="92"/>
    </location>
</feature>
<protein>
    <submittedName>
        <fullName evidence="4">FecR domain-containing protein</fullName>
    </submittedName>
</protein>
<sequence length="318" mass="35278">MMIDDTLLMKYMQGLCSDKEKDAISRWLEQSEENRKAFRDAHFIYESLLMSTDPAAFNIPVKKNRGSGHSNLLRNIAAVAAVAASVVAAALITDHYSRKSISEDMLVVEVPAGKMMSLTLSDGTSIDLNSGARLTYPPIFYGKTRKVELDGEALFHVTHDPEHPFTVETFAADINVLGTEFNVHAEESGNIFSTSLISGKVEVSGTSGPDESYILFPDQTITLTDDGFVIEDRLDSQTLYWPEGLINITGISFDSLMERLEKAFSVQIIIDRQDIPEINCTSGEIRISEGIDNALRVLQHVAEFDYVKDYSTGTIHIR</sequence>
<proteinExistence type="predicted"/>
<gene>
    <name evidence="4" type="ORF">IAB75_10725</name>
</gene>
<feature type="domain" description="FecR protein" evidence="2">
    <location>
        <begin position="108"/>
        <end position="202"/>
    </location>
</feature>
<dbReference type="InterPro" id="IPR012373">
    <property type="entry name" value="Ferrdict_sens_TM"/>
</dbReference>
<dbReference type="Gene3D" id="2.60.120.1440">
    <property type="match status" value="1"/>
</dbReference>
<reference evidence="4" key="1">
    <citation type="submission" date="2020-10" db="EMBL/GenBank/DDBJ databases">
        <authorList>
            <person name="Gilroy R."/>
        </authorList>
    </citation>
    <scope>NUCLEOTIDE SEQUENCE</scope>
    <source>
        <strain evidence="4">G3-8215</strain>
    </source>
</reference>
<dbReference type="PANTHER" id="PTHR30273">
    <property type="entry name" value="PERIPLASMIC SIGNAL SENSOR AND SIGMA FACTOR ACTIVATOR FECR-RELATED"/>
    <property type="match status" value="1"/>
</dbReference>
<organism evidence="4 5">
    <name type="scientific">Candidatus Cryptobacteroides avicola</name>
    <dbReference type="NCBI Taxonomy" id="2840757"/>
    <lineage>
        <taxon>Bacteria</taxon>
        <taxon>Pseudomonadati</taxon>
        <taxon>Bacteroidota</taxon>
        <taxon>Bacteroidia</taxon>
        <taxon>Bacteroidales</taxon>
        <taxon>Candidatus Cryptobacteroides</taxon>
    </lineage>
</organism>
<dbReference type="Gene3D" id="3.55.50.30">
    <property type="match status" value="1"/>
</dbReference>